<dbReference type="GeneID" id="87814611"/>
<protein>
    <submittedName>
        <fullName evidence="1">Uncharacterized protein</fullName>
    </submittedName>
</protein>
<evidence type="ECO:0000313" key="1">
    <source>
        <dbReference type="EMBL" id="KAK4141308.1"/>
    </source>
</evidence>
<dbReference type="EMBL" id="MU853613">
    <property type="protein sequence ID" value="KAK4141308.1"/>
    <property type="molecule type" value="Genomic_DNA"/>
</dbReference>
<reference evidence="1" key="2">
    <citation type="submission" date="2023-05" db="EMBL/GenBank/DDBJ databases">
        <authorList>
            <consortium name="Lawrence Berkeley National Laboratory"/>
            <person name="Steindorff A."/>
            <person name="Hensen N."/>
            <person name="Bonometti L."/>
            <person name="Westerberg I."/>
            <person name="Brannstrom I.O."/>
            <person name="Guillou S."/>
            <person name="Cros-Aarteil S."/>
            <person name="Calhoun S."/>
            <person name="Haridas S."/>
            <person name="Kuo A."/>
            <person name="Mondo S."/>
            <person name="Pangilinan J."/>
            <person name="Riley R."/>
            <person name="Labutti K."/>
            <person name="Andreopoulos B."/>
            <person name="Lipzen A."/>
            <person name="Chen C."/>
            <person name="Yanf M."/>
            <person name="Daum C."/>
            <person name="Ng V."/>
            <person name="Clum A."/>
            <person name="Ohm R."/>
            <person name="Martin F."/>
            <person name="Silar P."/>
            <person name="Natvig D."/>
            <person name="Lalanne C."/>
            <person name="Gautier V."/>
            <person name="Ament-Velasquez S.L."/>
            <person name="Kruys A."/>
            <person name="Hutchinson M.I."/>
            <person name="Powell A.J."/>
            <person name="Barry K."/>
            <person name="Miller A.N."/>
            <person name="Grigoriev I.V."/>
            <person name="Debuchy R."/>
            <person name="Gladieux P."/>
            <person name="Thoren M.H."/>
            <person name="Johannesson H."/>
        </authorList>
    </citation>
    <scope>NUCLEOTIDE SEQUENCE</scope>
    <source>
        <strain evidence="1">CBS 141.50</strain>
    </source>
</reference>
<sequence length="136" mass="14807">MDFPAANHINSTGGSGAEPGFNYFFPAEHAKIIVLKCSAQPWTLTPGSYTDIPFHAAKVPSSVTMAELLAGFGADNPEAGMNQMWEVYPQGGGVWGWKEHVKGDDGVMMGRTVKDMGWVERVEGELKTVYLWISKA</sequence>
<comment type="caution">
    <text evidence="1">The sequence shown here is derived from an EMBL/GenBank/DDBJ whole genome shotgun (WGS) entry which is preliminary data.</text>
</comment>
<accession>A0AAN6ZKL4</accession>
<reference evidence="1" key="1">
    <citation type="journal article" date="2023" name="Mol. Phylogenet. Evol.">
        <title>Genome-scale phylogeny and comparative genomics of the fungal order Sordariales.</title>
        <authorList>
            <person name="Hensen N."/>
            <person name="Bonometti L."/>
            <person name="Westerberg I."/>
            <person name="Brannstrom I.O."/>
            <person name="Guillou S."/>
            <person name="Cros-Aarteil S."/>
            <person name="Calhoun S."/>
            <person name="Haridas S."/>
            <person name="Kuo A."/>
            <person name="Mondo S."/>
            <person name="Pangilinan J."/>
            <person name="Riley R."/>
            <person name="LaButti K."/>
            <person name="Andreopoulos B."/>
            <person name="Lipzen A."/>
            <person name="Chen C."/>
            <person name="Yan M."/>
            <person name="Daum C."/>
            <person name="Ng V."/>
            <person name="Clum A."/>
            <person name="Steindorff A."/>
            <person name="Ohm R.A."/>
            <person name="Martin F."/>
            <person name="Silar P."/>
            <person name="Natvig D.O."/>
            <person name="Lalanne C."/>
            <person name="Gautier V."/>
            <person name="Ament-Velasquez S.L."/>
            <person name="Kruys A."/>
            <person name="Hutchinson M.I."/>
            <person name="Powell A.J."/>
            <person name="Barry K."/>
            <person name="Miller A.N."/>
            <person name="Grigoriev I.V."/>
            <person name="Debuchy R."/>
            <person name="Gladieux P."/>
            <person name="Hiltunen Thoren M."/>
            <person name="Johannesson H."/>
        </authorList>
    </citation>
    <scope>NUCLEOTIDE SEQUENCE</scope>
    <source>
        <strain evidence="1">CBS 141.50</strain>
    </source>
</reference>
<dbReference type="RefSeq" id="XP_062634679.1">
    <property type="nucleotide sequence ID" value="XM_062777998.1"/>
</dbReference>
<organism evidence="1 2">
    <name type="scientific">Dichotomopilus funicola</name>
    <dbReference type="NCBI Taxonomy" id="1934379"/>
    <lineage>
        <taxon>Eukaryota</taxon>
        <taxon>Fungi</taxon>
        <taxon>Dikarya</taxon>
        <taxon>Ascomycota</taxon>
        <taxon>Pezizomycotina</taxon>
        <taxon>Sordariomycetes</taxon>
        <taxon>Sordariomycetidae</taxon>
        <taxon>Sordariales</taxon>
        <taxon>Chaetomiaceae</taxon>
        <taxon>Dichotomopilus</taxon>
    </lineage>
</organism>
<gene>
    <name evidence="1" type="ORF">C8A04DRAFT_14187</name>
</gene>
<keyword evidence="2" id="KW-1185">Reference proteome</keyword>
<evidence type="ECO:0000313" key="2">
    <source>
        <dbReference type="Proteomes" id="UP001302676"/>
    </source>
</evidence>
<proteinExistence type="predicted"/>
<name>A0AAN6ZKL4_9PEZI</name>
<dbReference type="Proteomes" id="UP001302676">
    <property type="component" value="Unassembled WGS sequence"/>
</dbReference>
<dbReference type="AlphaFoldDB" id="A0AAN6ZKL4"/>